<feature type="region of interest" description="Disordered" evidence="1">
    <location>
        <begin position="126"/>
        <end position="202"/>
    </location>
</feature>
<reference evidence="2 3" key="1">
    <citation type="journal article" date="2016" name="Nat. Commun.">
        <title>Ectomycorrhizal ecology is imprinted in the genome of the dominant symbiotic fungus Cenococcum geophilum.</title>
        <authorList>
            <consortium name="DOE Joint Genome Institute"/>
            <person name="Peter M."/>
            <person name="Kohler A."/>
            <person name="Ohm R.A."/>
            <person name="Kuo A."/>
            <person name="Krutzmann J."/>
            <person name="Morin E."/>
            <person name="Arend M."/>
            <person name="Barry K.W."/>
            <person name="Binder M."/>
            <person name="Choi C."/>
            <person name="Clum A."/>
            <person name="Copeland A."/>
            <person name="Grisel N."/>
            <person name="Haridas S."/>
            <person name="Kipfer T."/>
            <person name="LaButti K."/>
            <person name="Lindquist E."/>
            <person name="Lipzen A."/>
            <person name="Maire R."/>
            <person name="Meier B."/>
            <person name="Mihaltcheva S."/>
            <person name="Molinier V."/>
            <person name="Murat C."/>
            <person name="Poggeler S."/>
            <person name="Quandt C.A."/>
            <person name="Sperisen C."/>
            <person name="Tritt A."/>
            <person name="Tisserant E."/>
            <person name="Crous P.W."/>
            <person name="Henrissat B."/>
            <person name="Nehls U."/>
            <person name="Egli S."/>
            <person name="Spatafora J.W."/>
            <person name="Grigoriev I.V."/>
            <person name="Martin F.M."/>
        </authorList>
    </citation>
    <scope>NUCLEOTIDE SEQUENCE [LARGE SCALE GENOMIC DNA]</scope>
    <source>
        <strain evidence="2 3">CBS 459.81</strain>
    </source>
</reference>
<dbReference type="EMBL" id="KV744848">
    <property type="protein sequence ID" value="OCK83947.1"/>
    <property type="molecule type" value="Genomic_DNA"/>
</dbReference>
<feature type="compositionally biased region" description="Basic and acidic residues" evidence="1">
    <location>
        <begin position="182"/>
        <end position="202"/>
    </location>
</feature>
<organism evidence="2 3">
    <name type="scientific">Lepidopterella palustris CBS 459.81</name>
    <dbReference type="NCBI Taxonomy" id="1314670"/>
    <lineage>
        <taxon>Eukaryota</taxon>
        <taxon>Fungi</taxon>
        <taxon>Dikarya</taxon>
        <taxon>Ascomycota</taxon>
        <taxon>Pezizomycotina</taxon>
        <taxon>Dothideomycetes</taxon>
        <taxon>Pleosporomycetidae</taxon>
        <taxon>Mytilinidiales</taxon>
        <taxon>Argynnaceae</taxon>
        <taxon>Lepidopterella</taxon>
    </lineage>
</organism>
<name>A0A8E2EH70_9PEZI</name>
<sequence>MASSLFTFSTISASMEGKYSENQTPQPPSNSEIEQFFDLARLDENAFAYNGGFEPDTNVFIHNIWGYHLQGRDNQFAPQNEGVCQQHLQSDYFHWPQEGNLQAIRPFGNYHNYSEAAFDTDTLAKGEDAAQGDEDNSDKDAEGEDDSGYEDCAEGGTEHGGRLEEEVENADKAEEEAEDAEDSKQDDEYKGDTEHETPTFKDKIFAGMKPKKRTGLYFDSYEEGMKLVQTVRWKPPQGMKALPSTEAEKAHYVRKICGALLNTITAKDAKSQKFGKRWVQPDFYDPPAVEMAARIILERLIALHDVGYQIVMNDHTQLLCPYADKTLTFEERMNAEWKSACVNVLKGVSIDAYVAGPNKAIARIESNGVGNKHKAELLRKGREAAKATKTALKRGREKVGKNDVADGDAPAPKRRRRPRVIKEAIPSEDSKEEGYLPRSKGKKQVKEEATSPVIAPLRRSQRVKK</sequence>
<evidence type="ECO:0000256" key="1">
    <source>
        <dbReference type="SAM" id="MobiDB-lite"/>
    </source>
</evidence>
<gene>
    <name evidence="2" type="ORF">K432DRAFT_401565</name>
</gene>
<dbReference type="OrthoDB" id="3800736at2759"/>
<dbReference type="AlphaFoldDB" id="A0A8E2EH70"/>
<feature type="region of interest" description="Disordered" evidence="1">
    <location>
        <begin position="390"/>
        <end position="465"/>
    </location>
</feature>
<evidence type="ECO:0000313" key="2">
    <source>
        <dbReference type="EMBL" id="OCK83947.1"/>
    </source>
</evidence>
<accession>A0A8E2EH70</accession>
<feature type="compositionally biased region" description="Basic and acidic residues" evidence="1">
    <location>
        <begin position="156"/>
        <end position="172"/>
    </location>
</feature>
<evidence type="ECO:0000313" key="3">
    <source>
        <dbReference type="Proteomes" id="UP000250266"/>
    </source>
</evidence>
<keyword evidence="3" id="KW-1185">Reference proteome</keyword>
<protein>
    <submittedName>
        <fullName evidence="2">Uncharacterized protein</fullName>
    </submittedName>
</protein>
<feature type="compositionally biased region" description="Acidic residues" evidence="1">
    <location>
        <begin position="130"/>
        <end position="153"/>
    </location>
</feature>
<proteinExistence type="predicted"/>
<dbReference type="Proteomes" id="UP000250266">
    <property type="component" value="Unassembled WGS sequence"/>
</dbReference>